<dbReference type="InterPro" id="IPR015421">
    <property type="entry name" value="PyrdxlP-dep_Trfase_major"/>
</dbReference>
<keyword evidence="2" id="KW-0963">Cytoplasm</keyword>
<evidence type="ECO:0000313" key="8">
    <source>
        <dbReference type="EMBL" id="PJE79349.1"/>
    </source>
</evidence>
<dbReference type="InterPro" id="IPR018319">
    <property type="entry name" value="SelA-like"/>
</dbReference>
<dbReference type="Pfam" id="PF03841">
    <property type="entry name" value="SelA"/>
    <property type="match status" value="1"/>
</dbReference>
<dbReference type="GO" id="GO:0005737">
    <property type="term" value="C:cytoplasm"/>
    <property type="evidence" value="ECO:0007669"/>
    <property type="project" value="InterPro"/>
</dbReference>
<comment type="caution">
    <text evidence="8">The sequence shown here is derived from an EMBL/GenBank/DDBJ whole genome shotgun (WGS) entry which is preliminary data.</text>
</comment>
<dbReference type="PANTHER" id="PTHR32328">
    <property type="entry name" value="L-SERYL-TRNA(SEC) SELENIUM TRANSFERASE"/>
    <property type="match status" value="1"/>
</dbReference>
<evidence type="ECO:0000259" key="7">
    <source>
        <dbReference type="Pfam" id="PF12390"/>
    </source>
</evidence>
<dbReference type="InterPro" id="IPR015424">
    <property type="entry name" value="PyrdxlP-dep_Trfase"/>
</dbReference>
<evidence type="ECO:0000256" key="4">
    <source>
        <dbReference type="ARBA" id="ARBA00022898"/>
    </source>
</evidence>
<evidence type="ECO:0000256" key="5">
    <source>
        <dbReference type="ARBA" id="ARBA00022917"/>
    </source>
</evidence>
<comment type="cofactor">
    <cofactor evidence="1">
        <name>pyridoxal 5'-phosphate</name>
        <dbReference type="ChEBI" id="CHEBI:597326"/>
    </cofactor>
</comment>
<dbReference type="GO" id="GO:0001514">
    <property type="term" value="P:selenocysteine incorporation"/>
    <property type="evidence" value="ECO:0007669"/>
    <property type="project" value="InterPro"/>
</dbReference>
<dbReference type="InterPro" id="IPR025862">
    <property type="entry name" value="SelA_trans_N_dom"/>
</dbReference>
<dbReference type="Pfam" id="PF12390">
    <property type="entry name" value="Se-cys_synth_N"/>
    <property type="match status" value="1"/>
</dbReference>
<dbReference type="Gene3D" id="3.90.1150.180">
    <property type="match status" value="1"/>
</dbReference>
<evidence type="ECO:0000256" key="3">
    <source>
        <dbReference type="ARBA" id="ARBA00022679"/>
    </source>
</evidence>
<accession>A0A2H9T834</accession>
<dbReference type="SUPFAM" id="SSF53383">
    <property type="entry name" value="PLP-dependent transferases"/>
    <property type="match status" value="1"/>
</dbReference>
<protein>
    <submittedName>
        <fullName evidence="8">L-seryl-tRNA(Sec) selenium transferase</fullName>
        <ecNumber evidence="8">2.9.1.1</ecNumber>
    </submittedName>
</protein>
<keyword evidence="5" id="KW-0648">Protein biosynthesis</keyword>
<sequence>MSANPKGIIRLPQVEQILQRPFLALFIQQLSRPLITDIVRESLTYVRRSPLFRDDSLTPEAHKEKLLKLLDDTISNRCRFVFRQRHHRVINATGTVVHTNLGRSPIEREVWDSVTDLCTGYCNLEIKLSDGKRGERKGIAGRLFGRLIGCDDALVVNNNAASVHMILNELGQGKEVIVSRGEQIQIGGGFRIPDIMAMSGAKLVEVGTTNITTADDYLNAITDNTSMVLMVHTSNFAIRGFTKRADIRTIKKGLPEHVVLAVDQGSGLTTEGFAPDETPASHYIKAGADIVCFSGDKILGGPQAGIICGRQDLVKKLEKNPMMRAFRPSKIIYSLLEELLVRKLNRNDKGQGIAERSVNSQQLRKLATDFAESIDDERLQVVQDQMIVGGGTLPDTYFPSWALCLNLPESPDKLLAELRNAPVPVIGVIRNDKVHLNMAAILPADRGNLESTLRAMFLKRP</sequence>
<evidence type="ECO:0000256" key="6">
    <source>
        <dbReference type="ARBA" id="ARBA00023266"/>
    </source>
</evidence>
<dbReference type="GO" id="GO:0004125">
    <property type="term" value="F:L-seryl-tRNA(Sec) selenium transferase activity"/>
    <property type="evidence" value="ECO:0007669"/>
    <property type="project" value="UniProtKB-EC"/>
</dbReference>
<gene>
    <name evidence="8" type="primary">selA</name>
    <name evidence="8" type="ORF">CI610_01671</name>
</gene>
<evidence type="ECO:0000256" key="1">
    <source>
        <dbReference type="ARBA" id="ARBA00001933"/>
    </source>
</evidence>
<keyword evidence="4" id="KW-0663">Pyridoxal phosphate</keyword>
<dbReference type="EMBL" id="NSIT01000075">
    <property type="protein sequence ID" value="PJE79349.1"/>
    <property type="molecule type" value="Genomic_DNA"/>
</dbReference>
<reference evidence="8" key="1">
    <citation type="journal article" date="2017" name="Appl. Environ. Microbiol.">
        <title>Molecular characterization of an Endozoicomonas-like organism causing infection in king scallop Pecten maximus L.</title>
        <authorList>
            <person name="Cano I."/>
            <person name="van Aerle R."/>
            <person name="Ross S."/>
            <person name="Verner-Jeffreys D.W."/>
            <person name="Paley R.K."/>
            <person name="Rimmer G."/>
            <person name="Ryder D."/>
            <person name="Hooper P."/>
            <person name="Stone D."/>
            <person name="Feist S.W."/>
        </authorList>
    </citation>
    <scope>NUCLEOTIDE SEQUENCE</scope>
</reference>
<feature type="domain" description="L-seryl-tRNA selenium transferase N-terminal" evidence="7">
    <location>
        <begin position="10"/>
        <end position="47"/>
    </location>
</feature>
<evidence type="ECO:0000256" key="2">
    <source>
        <dbReference type="ARBA" id="ARBA00022490"/>
    </source>
</evidence>
<keyword evidence="3 8" id="KW-0808">Transferase</keyword>
<dbReference type="InterPro" id="IPR004534">
    <property type="entry name" value="SelA_trans"/>
</dbReference>
<dbReference type="AlphaFoldDB" id="A0A2H9T834"/>
<dbReference type="PANTHER" id="PTHR32328:SF0">
    <property type="entry name" value="L-SERYL-TRNA(SEC) SELENIUM TRANSFERASE"/>
    <property type="match status" value="1"/>
</dbReference>
<dbReference type="NCBIfam" id="TIGR00474">
    <property type="entry name" value="selA"/>
    <property type="match status" value="1"/>
</dbReference>
<dbReference type="EC" id="2.9.1.1" evidence="8"/>
<dbReference type="HAMAP" id="MF_00423">
    <property type="entry name" value="SelA"/>
    <property type="match status" value="1"/>
</dbReference>
<organism evidence="8">
    <name type="scientific">invertebrate metagenome</name>
    <dbReference type="NCBI Taxonomy" id="1711999"/>
    <lineage>
        <taxon>unclassified sequences</taxon>
        <taxon>metagenomes</taxon>
        <taxon>organismal metagenomes</taxon>
    </lineage>
</organism>
<keyword evidence="6" id="KW-0711">Selenium</keyword>
<name>A0A2H9T834_9ZZZZ</name>
<dbReference type="Gene3D" id="3.40.640.10">
    <property type="entry name" value="Type I PLP-dependent aspartate aminotransferase-like (Major domain)"/>
    <property type="match status" value="1"/>
</dbReference>
<proteinExistence type="inferred from homology"/>